<sequence>MQESGDYKAATVLVGVDPKYSCQESSTGNSCQQHLGKANYKGGSQSRDVLNYCFNSGTGINPKIFQDLVNLSNSEINDKIEYSQSLPVSLGVGQSNKAKSTSSHSINSLDDVDNVLNSFHVKNVPLSAVAVENTTPGPHFLWSNNTEPQAKPAS</sequence>
<name>A0ACC2T0X7_9FUNG</name>
<comment type="caution">
    <text evidence="1">The sequence shown here is derived from an EMBL/GenBank/DDBJ whole genome shotgun (WGS) entry which is preliminary data.</text>
</comment>
<evidence type="ECO:0000313" key="2">
    <source>
        <dbReference type="Proteomes" id="UP001165960"/>
    </source>
</evidence>
<dbReference type="Proteomes" id="UP001165960">
    <property type="component" value="Unassembled WGS sequence"/>
</dbReference>
<proteinExistence type="predicted"/>
<dbReference type="EMBL" id="QTSX02003765">
    <property type="protein sequence ID" value="KAJ9068230.1"/>
    <property type="molecule type" value="Genomic_DNA"/>
</dbReference>
<keyword evidence="2" id="KW-1185">Reference proteome</keyword>
<gene>
    <name evidence="1" type="ORF">DSO57_1030758</name>
</gene>
<reference evidence="1" key="1">
    <citation type="submission" date="2022-04" db="EMBL/GenBank/DDBJ databases">
        <title>Genome of the entomopathogenic fungus Entomophthora muscae.</title>
        <authorList>
            <person name="Elya C."/>
            <person name="Lovett B.R."/>
            <person name="Lee E."/>
            <person name="Macias A.M."/>
            <person name="Hajek A.E."/>
            <person name="De Bivort B.L."/>
            <person name="Kasson M.T."/>
            <person name="De Fine Licht H.H."/>
            <person name="Stajich J.E."/>
        </authorList>
    </citation>
    <scope>NUCLEOTIDE SEQUENCE</scope>
    <source>
        <strain evidence="1">Berkeley</strain>
    </source>
</reference>
<organism evidence="1 2">
    <name type="scientific">Entomophthora muscae</name>
    <dbReference type="NCBI Taxonomy" id="34485"/>
    <lineage>
        <taxon>Eukaryota</taxon>
        <taxon>Fungi</taxon>
        <taxon>Fungi incertae sedis</taxon>
        <taxon>Zoopagomycota</taxon>
        <taxon>Entomophthoromycotina</taxon>
        <taxon>Entomophthoromycetes</taxon>
        <taxon>Entomophthorales</taxon>
        <taxon>Entomophthoraceae</taxon>
        <taxon>Entomophthora</taxon>
    </lineage>
</organism>
<evidence type="ECO:0000313" key="1">
    <source>
        <dbReference type="EMBL" id="KAJ9068230.1"/>
    </source>
</evidence>
<accession>A0ACC2T0X7</accession>
<protein>
    <submittedName>
        <fullName evidence="1">Uncharacterized protein</fullName>
    </submittedName>
</protein>